<dbReference type="OrthoDB" id="9978726at2"/>
<proteinExistence type="predicted"/>
<evidence type="ECO:0000256" key="1">
    <source>
        <dbReference type="SAM" id="MobiDB-lite"/>
    </source>
</evidence>
<gene>
    <name evidence="3" type="ORF">BFS05_00730</name>
</gene>
<name>A0A2K1SW87_GARVA</name>
<evidence type="ECO:0000313" key="3">
    <source>
        <dbReference type="EMBL" id="PNS43784.1"/>
    </source>
</evidence>
<reference evidence="3 4" key="1">
    <citation type="submission" date="2016-10" db="EMBL/GenBank/DDBJ databases">
        <authorList>
            <person name="Varghese N."/>
        </authorList>
    </citation>
    <scope>NUCLEOTIDE SEQUENCE [LARGE SCALE GENOMIC DNA]</scope>
    <source>
        <strain evidence="3 4">KA00225</strain>
    </source>
</reference>
<feature type="compositionally biased region" description="Low complexity" evidence="1">
    <location>
        <begin position="41"/>
        <end position="79"/>
    </location>
</feature>
<keyword evidence="2" id="KW-1133">Transmembrane helix</keyword>
<protein>
    <submittedName>
        <fullName evidence="3">Uncharacterized protein</fullName>
    </submittedName>
</protein>
<feature type="region of interest" description="Disordered" evidence="1">
    <location>
        <begin position="1"/>
        <end position="79"/>
    </location>
</feature>
<dbReference type="AlphaFoldDB" id="A0A2K1SW87"/>
<dbReference type="Proteomes" id="UP000236146">
    <property type="component" value="Unassembled WGS sequence"/>
</dbReference>
<evidence type="ECO:0000256" key="2">
    <source>
        <dbReference type="SAM" id="Phobius"/>
    </source>
</evidence>
<feature type="transmembrane region" description="Helical" evidence="2">
    <location>
        <begin position="130"/>
        <end position="156"/>
    </location>
</feature>
<dbReference type="RefSeq" id="WP_103084165.1">
    <property type="nucleotide sequence ID" value="NZ_MNLH01000001.1"/>
</dbReference>
<dbReference type="EMBL" id="MNLH01000001">
    <property type="protein sequence ID" value="PNS43784.1"/>
    <property type="molecule type" value="Genomic_DNA"/>
</dbReference>
<keyword evidence="2" id="KW-0472">Membrane</keyword>
<comment type="caution">
    <text evidence="3">The sequence shown here is derived from an EMBL/GenBank/DDBJ whole genome shotgun (WGS) entry which is preliminary data.</text>
</comment>
<keyword evidence="2" id="KW-0812">Transmembrane</keyword>
<organism evidence="3 4">
    <name type="scientific">Gardnerella vaginalis</name>
    <dbReference type="NCBI Taxonomy" id="2702"/>
    <lineage>
        <taxon>Bacteria</taxon>
        <taxon>Bacillati</taxon>
        <taxon>Actinomycetota</taxon>
        <taxon>Actinomycetes</taxon>
        <taxon>Bifidobacteriales</taxon>
        <taxon>Bifidobacteriaceae</taxon>
        <taxon>Gardnerella</taxon>
    </lineage>
</organism>
<evidence type="ECO:0000313" key="4">
    <source>
        <dbReference type="Proteomes" id="UP000236146"/>
    </source>
</evidence>
<sequence length="274" mass="31016">MDSNNLPNNNYSPDAKTNNGYQNNGYPENSYQNNGYQNSEYQNNAYQNNGYQNNGYQNNSYPDNSYQNNGYQNNGYQNSWNSTNSYQNNVNPNNGYQTNIYQNSQQPVNNYASNQYQNTAKTSILNKRNIFIGLAAIVAAVIALSVGGFLITNIFFKPHYNCSAEKSANIEEYLNCHPSEVKDFNDRMSNDSDFSTKIEAKGDTLNLTVQFKYHVPDEDISLLRDQVASSSNNFSRIFPSAEEIKSKISSPIHLHYTLLNDDGGFITDKDYLAN</sequence>
<accession>A0A2K1SW87</accession>
<feature type="compositionally biased region" description="Polar residues" evidence="1">
    <location>
        <begin position="1"/>
        <end position="40"/>
    </location>
</feature>